<organism evidence="1 2">
    <name type="scientific">Rhizophagus clarus</name>
    <dbReference type="NCBI Taxonomy" id="94130"/>
    <lineage>
        <taxon>Eukaryota</taxon>
        <taxon>Fungi</taxon>
        <taxon>Fungi incertae sedis</taxon>
        <taxon>Mucoromycota</taxon>
        <taxon>Glomeromycotina</taxon>
        <taxon>Glomeromycetes</taxon>
        <taxon>Glomerales</taxon>
        <taxon>Glomeraceae</taxon>
        <taxon>Rhizophagus</taxon>
    </lineage>
</organism>
<evidence type="ECO:0000313" key="1">
    <source>
        <dbReference type="EMBL" id="GES82371.1"/>
    </source>
</evidence>
<dbReference type="Proteomes" id="UP000615446">
    <property type="component" value="Unassembled WGS sequence"/>
</dbReference>
<sequence length="71" mass="7977">MSFLKFPLIGIKKDKSCIIETSLTLQGVLPIPAGSVQGQKPLECDDFLRIFFFLRSEAPLCIYKIISSIKE</sequence>
<evidence type="ECO:0000313" key="2">
    <source>
        <dbReference type="Proteomes" id="UP000615446"/>
    </source>
</evidence>
<name>A0A8H3QK62_9GLOM</name>
<gene>
    <name evidence="1" type="ORF">RCL2_000958300</name>
</gene>
<dbReference type="AlphaFoldDB" id="A0A8H3QK62"/>
<comment type="caution">
    <text evidence="1">The sequence shown here is derived from an EMBL/GenBank/DDBJ whole genome shotgun (WGS) entry which is preliminary data.</text>
</comment>
<proteinExistence type="predicted"/>
<reference evidence="1" key="1">
    <citation type="submission" date="2019-10" db="EMBL/GenBank/DDBJ databases">
        <title>Conservation and host-specific expression of non-tandemly repeated heterogenous ribosome RNA gene in arbuscular mycorrhizal fungi.</title>
        <authorList>
            <person name="Maeda T."/>
            <person name="Kobayashi Y."/>
            <person name="Nakagawa T."/>
            <person name="Ezawa T."/>
            <person name="Yamaguchi K."/>
            <person name="Bino T."/>
            <person name="Nishimoto Y."/>
            <person name="Shigenobu S."/>
            <person name="Kawaguchi M."/>
        </authorList>
    </citation>
    <scope>NUCLEOTIDE SEQUENCE</scope>
    <source>
        <strain evidence="1">HR1</strain>
    </source>
</reference>
<protein>
    <submittedName>
        <fullName evidence="1">Uncharacterized protein</fullName>
    </submittedName>
</protein>
<accession>A0A8H3QK62</accession>
<dbReference type="EMBL" id="BLAL01000060">
    <property type="protein sequence ID" value="GES82371.1"/>
    <property type="molecule type" value="Genomic_DNA"/>
</dbReference>